<accession>A0A0E9T1Z1</accession>
<dbReference type="AlphaFoldDB" id="A0A0E9T1Z1"/>
<protein>
    <submittedName>
        <fullName evidence="1">Uncharacterized protein</fullName>
    </submittedName>
</protein>
<reference evidence="1" key="2">
    <citation type="journal article" date="2015" name="Fish Shellfish Immunol.">
        <title>Early steps in the European eel (Anguilla anguilla)-Vibrio vulnificus interaction in the gills: Role of the RtxA13 toxin.</title>
        <authorList>
            <person name="Callol A."/>
            <person name="Pajuelo D."/>
            <person name="Ebbesson L."/>
            <person name="Teles M."/>
            <person name="MacKenzie S."/>
            <person name="Amaro C."/>
        </authorList>
    </citation>
    <scope>NUCLEOTIDE SEQUENCE</scope>
</reference>
<dbReference type="EMBL" id="GBXM01061035">
    <property type="protein sequence ID" value="JAH47542.1"/>
    <property type="molecule type" value="Transcribed_RNA"/>
</dbReference>
<sequence>MICRWNLRGQTLCCLGGDAGIQRSGGFLSKD</sequence>
<evidence type="ECO:0000313" key="1">
    <source>
        <dbReference type="EMBL" id="JAH47542.1"/>
    </source>
</evidence>
<name>A0A0E9T1Z1_ANGAN</name>
<reference evidence="1" key="1">
    <citation type="submission" date="2014-11" db="EMBL/GenBank/DDBJ databases">
        <authorList>
            <person name="Amaro Gonzalez C."/>
        </authorList>
    </citation>
    <scope>NUCLEOTIDE SEQUENCE</scope>
</reference>
<proteinExistence type="predicted"/>
<organism evidence="1">
    <name type="scientific">Anguilla anguilla</name>
    <name type="common">European freshwater eel</name>
    <name type="synonym">Muraena anguilla</name>
    <dbReference type="NCBI Taxonomy" id="7936"/>
    <lineage>
        <taxon>Eukaryota</taxon>
        <taxon>Metazoa</taxon>
        <taxon>Chordata</taxon>
        <taxon>Craniata</taxon>
        <taxon>Vertebrata</taxon>
        <taxon>Euteleostomi</taxon>
        <taxon>Actinopterygii</taxon>
        <taxon>Neopterygii</taxon>
        <taxon>Teleostei</taxon>
        <taxon>Anguilliformes</taxon>
        <taxon>Anguillidae</taxon>
        <taxon>Anguilla</taxon>
    </lineage>
</organism>